<evidence type="ECO:0000256" key="3">
    <source>
        <dbReference type="ARBA" id="ARBA00022714"/>
    </source>
</evidence>
<dbReference type="SUPFAM" id="SSF54292">
    <property type="entry name" value="2Fe-2S ferredoxin-like"/>
    <property type="match status" value="1"/>
</dbReference>
<evidence type="ECO:0000256" key="5">
    <source>
        <dbReference type="ARBA" id="ARBA00022982"/>
    </source>
</evidence>
<keyword evidence="6" id="KW-0408">Iron</keyword>
<name>A0AAW1QW83_9CHLO</name>
<gene>
    <name evidence="10" type="ORF">WJX74_005569</name>
</gene>
<dbReference type="PANTHER" id="PTHR43112">
    <property type="entry name" value="FERREDOXIN"/>
    <property type="match status" value="1"/>
</dbReference>
<proteinExistence type="inferred from homology"/>
<sequence>MPLSIGQHACQRLPGRPALRAPELKTALRQARPSKRPRCTVAAASEGSTVTFLGAGNQSMEVHCPPDSYILDAGLDAGLELPYTCRGGICGACVGRVVKGEVDQSDVEDLAFTLDEGDIERGMALLCQSRPVGDVTIETQSDWGYSLGMAEWKGATGVIAGKKPDSLTPWEK</sequence>
<dbReference type="GO" id="GO:0046872">
    <property type="term" value="F:metal ion binding"/>
    <property type="evidence" value="ECO:0007669"/>
    <property type="project" value="UniProtKB-KW"/>
</dbReference>
<keyword evidence="11" id="KW-1185">Reference proteome</keyword>
<keyword evidence="4" id="KW-0479">Metal-binding</keyword>
<dbReference type="InterPro" id="IPR012675">
    <property type="entry name" value="Beta-grasp_dom_sf"/>
</dbReference>
<dbReference type="InterPro" id="IPR036010">
    <property type="entry name" value="2Fe-2S_ferredoxin-like_sf"/>
</dbReference>
<dbReference type="CDD" id="cd00207">
    <property type="entry name" value="fer2"/>
    <property type="match status" value="1"/>
</dbReference>
<protein>
    <recommendedName>
        <fullName evidence="9">2Fe-2S ferredoxin-type domain-containing protein</fullName>
    </recommendedName>
</protein>
<dbReference type="PROSITE" id="PS00197">
    <property type="entry name" value="2FE2S_FER_1"/>
    <property type="match status" value="1"/>
</dbReference>
<keyword evidence="2" id="KW-0813">Transport</keyword>
<keyword evidence="3" id="KW-0001">2Fe-2S</keyword>
<evidence type="ECO:0000256" key="7">
    <source>
        <dbReference type="ARBA" id="ARBA00023014"/>
    </source>
</evidence>
<dbReference type="Gene3D" id="3.10.20.30">
    <property type="match status" value="1"/>
</dbReference>
<evidence type="ECO:0000256" key="6">
    <source>
        <dbReference type="ARBA" id="ARBA00023004"/>
    </source>
</evidence>
<feature type="domain" description="2Fe-2S ferredoxin-type" evidence="9">
    <location>
        <begin position="48"/>
        <end position="143"/>
    </location>
</feature>
<dbReference type="InterPro" id="IPR006058">
    <property type="entry name" value="2Fe2S_fd_BS"/>
</dbReference>
<reference evidence="10 11" key="1">
    <citation type="journal article" date="2024" name="Nat. Commun.">
        <title>Phylogenomics reveals the evolutionary origins of lichenization in chlorophyte algae.</title>
        <authorList>
            <person name="Puginier C."/>
            <person name="Libourel C."/>
            <person name="Otte J."/>
            <person name="Skaloud P."/>
            <person name="Haon M."/>
            <person name="Grisel S."/>
            <person name="Petersen M."/>
            <person name="Berrin J.G."/>
            <person name="Delaux P.M."/>
            <person name="Dal Grande F."/>
            <person name="Keller J."/>
        </authorList>
    </citation>
    <scope>NUCLEOTIDE SEQUENCE [LARGE SCALE GENOMIC DNA]</scope>
    <source>
        <strain evidence="10 11">SAG 2145</strain>
    </source>
</reference>
<keyword evidence="5" id="KW-0249">Electron transport</keyword>
<evidence type="ECO:0000313" key="11">
    <source>
        <dbReference type="Proteomes" id="UP001438707"/>
    </source>
</evidence>
<evidence type="ECO:0000256" key="4">
    <source>
        <dbReference type="ARBA" id="ARBA00022723"/>
    </source>
</evidence>
<dbReference type="PROSITE" id="PS51085">
    <property type="entry name" value="2FE2S_FER_2"/>
    <property type="match status" value="1"/>
</dbReference>
<evidence type="ECO:0000259" key="9">
    <source>
        <dbReference type="PROSITE" id="PS51085"/>
    </source>
</evidence>
<dbReference type="PANTHER" id="PTHR43112:SF21">
    <property type="entry name" value="FERREDOXIN"/>
    <property type="match status" value="1"/>
</dbReference>
<dbReference type="InterPro" id="IPR001041">
    <property type="entry name" value="2Fe-2S_ferredoxin-type"/>
</dbReference>
<evidence type="ECO:0000256" key="1">
    <source>
        <dbReference type="ARBA" id="ARBA00007874"/>
    </source>
</evidence>
<evidence type="ECO:0000256" key="8">
    <source>
        <dbReference type="ARBA" id="ARBA00034078"/>
    </source>
</evidence>
<keyword evidence="7" id="KW-0411">Iron-sulfur</keyword>
<evidence type="ECO:0000256" key="2">
    <source>
        <dbReference type="ARBA" id="ARBA00022448"/>
    </source>
</evidence>
<dbReference type="GO" id="GO:0051537">
    <property type="term" value="F:2 iron, 2 sulfur cluster binding"/>
    <property type="evidence" value="ECO:0007669"/>
    <property type="project" value="UniProtKB-KW"/>
</dbReference>
<comment type="similarity">
    <text evidence="1">Belongs to the 2Fe2S plant-type ferredoxin family.</text>
</comment>
<evidence type="ECO:0000313" key="10">
    <source>
        <dbReference type="EMBL" id="KAK9825764.1"/>
    </source>
</evidence>
<organism evidence="10 11">
    <name type="scientific">Apatococcus lobatus</name>
    <dbReference type="NCBI Taxonomy" id="904363"/>
    <lineage>
        <taxon>Eukaryota</taxon>
        <taxon>Viridiplantae</taxon>
        <taxon>Chlorophyta</taxon>
        <taxon>core chlorophytes</taxon>
        <taxon>Trebouxiophyceae</taxon>
        <taxon>Chlorellales</taxon>
        <taxon>Chlorellaceae</taxon>
        <taxon>Apatococcus</taxon>
    </lineage>
</organism>
<comment type="cofactor">
    <cofactor evidence="8">
        <name>[2Fe-2S] cluster</name>
        <dbReference type="ChEBI" id="CHEBI:190135"/>
    </cofactor>
</comment>
<dbReference type="AlphaFoldDB" id="A0AAW1QW83"/>
<comment type="caution">
    <text evidence="10">The sequence shown here is derived from an EMBL/GenBank/DDBJ whole genome shotgun (WGS) entry which is preliminary data.</text>
</comment>
<dbReference type="Proteomes" id="UP001438707">
    <property type="component" value="Unassembled WGS sequence"/>
</dbReference>
<dbReference type="EMBL" id="JALJOS010000023">
    <property type="protein sequence ID" value="KAK9825764.1"/>
    <property type="molecule type" value="Genomic_DNA"/>
</dbReference>
<dbReference type="Pfam" id="PF00111">
    <property type="entry name" value="Fer2"/>
    <property type="match status" value="1"/>
</dbReference>
<accession>A0AAW1QW83</accession>